<feature type="compositionally biased region" description="Basic and acidic residues" evidence="5">
    <location>
        <begin position="250"/>
        <end position="272"/>
    </location>
</feature>
<dbReference type="Pfam" id="PF26037">
    <property type="entry name" value="zf-RING_DCST1_C"/>
    <property type="match status" value="1"/>
</dbReference>
<evidence type="ECO:0000256" key="2">
    <source>
        <dbReference type="ARBA" id="ARBA00022692"/>
    </source>
</evidence>
<feature type="domain" description="Dendritic cell-specific transmembrane protein-like" evidence="7">
    <location>
        <begin position="452"/>
        <end position="642"/>
    </location>
</feature>
<keyword evidence="10" id="KW-1185">Reference proteome</keyword>
<accession>A0A7M6W8A0</accession>
<dbReference type="KEGG" id="nvi:100170108"/>
<evidence type="ECO:0000256" key="4">
    <source>
        <dbReference type="ARBA" id="ARBA00023136"/>
    </source>
</evidence>
<evidence type="ECO:0000256" key="1">
    <source>
        <dbReference type="ARBA" id="ARBA00004141"/>
    </source>
</evidence>
<reference evidence="9" key="1">
    <citation type="submission" date="2021-01" db="UniProtKB">
        <authorList>
            <consortium name="EnsemblMetazoa"/>
        </authorList>
    </citation>
    <scope>IDENTIFICATION</scope>
</reference>
<dbReference type="PANTHER" id="PTHR21041">
    <property type="entry name" value="DENDRITIC CELL-SPECIFIC TRANSMEMBRANE PROTEIN"/>
    <property type="match status" value="1"/>
</dbReference>
<dbReference type="CTD" id="149095"/>
<dbReference type="GeneID" id="100170108"/>
<evidence type="ECO:0008006" key="11">
    <source>
        <dbReference type="Google" id="ProtNLM"/>
    </source>
</evidence>
<dbReference type="InterPro" id="IPR051856">
    <property type="entry name" value="CSR-E3_Ligase_Protein"/>
</dbReference>
<dbReference type="AlphaFoldDB" id="A0A7M6W8A0"/>
<dbReference type="FunCoup" id="A0A7M6W8A0">
    <property type="interactions" value="3"/>
</dbReference>
<feature type="transmembrane region" description="Helical" evidence="6">
    <location>
        <begin position="152"/>
        <end position="171"/>
    </location>
</feature>
<feature type="transmembrane region" description="Helical" evidence="6">
    <location>
        <begin position="84"/>
        <end position="102"/>
    </location>
</feature>
<feature type="transmembrane region" description="Helical" evidence="6">
    <location>
        <begin position="122"/>
        <end position="145"/>
    </location>
</feature>
<proteinExistence type="predicted"/>
<dbReference type="PANTHER" id="PTHR21041:SF17">
    <property type="entry name" value="E3 UBIQUITIN-PROTEIN LIGASE DCST1"/>
    <property type="match status" value="1"/>
</dbReference>
<keyword evidence="4 6" id="KW-0472">Membrane</keyword>
<evidence type="ECO:0000259" key="7">
    <source>
        <dbReference type="Pfam" id="PF07782"/>
    </source>
</evidence>
<evidence type="ECO:0000256" key="3">
    <source>
        <dbReference type="ARBA" id="ARBA00022989"/>
    </source>
</evidence>
<dbReference type="InterPro" id="IPR058842">
    <property type="entry name" value="DCST1_C"/>
</dbReference>
<protein>
    <recommendedName>
        <fullName evidence="11">DC-STAMP domain-containing protein 1</fullName>
    </recommendedName>
</protein>
<evidence type="ECO:0000313" key="10">
    <source>
        <dbReference type="Proteomes" id="UP000002358"/>
    </source>
</evidence>
<dbReference type="GO" id="GO:0016020">
    <property type="term" value="C:membrane"/>
    <property type="evidence" value="ECO:0007669"/>
    <property type="project" value="UniProtKB-SubCell"/>
</dbReference>
<feature type="region of interest" description="Disordered" evidence="5">
    <location>
        <begin position="244"/>
        <end position="272"/>
    </location>
</feature>
<feature type="domain" description="E3 ubiquitin-protein ligase DCST1-like C-terminal" evidence="8">
    <location>
        <begin position="698"/>
        <end position="743"/>
    </location>
</feature>
<keyword evidence="3 6" id="KW-1133">Transmembrane helix</keyword>
<comment type="subcellular location">
    <subcellularLocation>
        <location evidence="1">Membrane</location>
        <topology evidence="1">Multi-pass membrane protein</topology>
    </subcellularLocation>
</comment>
<dbReference type="RefSeq" id="NP_001123272.1">
    <property type="nucleotide sequence ID" value="NM_001129800.1"/>
</dbReference>
<dbReference type="InterPro" id="IPR012858">
    <property type="entry name" value="DC_STAMP-like"/>
</dbReference>
<keyword evidence="2 6" id="KW-0812">Transmembrane</keyword>
<sequence length="764" mass="88289">MASLSRSILALFNRFKKILQETRVYASKFKNKLKNKSTSESEPKSKRLLERYEEKLVKYYLKKFPTLFHICYDPVGTHRKARTAFGFLLGSVLGLFLYTFIIKDLQLNPYTSLICGTAFTAGLSLGCALSLHFRCVCLLTIPGFFGRAGRSVLKALVLGYIIAGPVFNLTYNAKEVMRSFACSGQLTFNLTKTKYDLMFRPFHQAVTNMQESAGEIKRTLSSVGEMIEPISREIEDEDELEKLEEENDRLDELQGESDRRSQEIRDKADKEIEQAETEAEYYEAKYREKITARCEQQLSHGSERCRESFGKAYDQCYETVTWIAAWMLCWPMKLTFVCNLVQALGGRKICNPDGKIDVGIGEGYASLLETRDKLNESLKDVKVNVKMSPKQVMVGVSDAARVAAGVMRDFEARKRFFDGLVTFIKRCLSVIFVKILLDASRYQYRYLRDIEHDNVYMTAYFRKIDARRKARGSLTLLPLKKLERTKLIDPYAWEQSRTERRNLFGQTAKLLLEVITASMFVILDRLLFEILDVVRSHARLEITQEGHHDMSLEILGAGVVAKMVRGLVKGFNVKRRIKNFVTNEACLPRASRLPGSILFRIYGSYLAVWLMLLCQAYSQRLRRSISAFFYRKREKRRVLYLYNETLRRRLGFLRFARARVAKLARAHQLEPESRPFLTARLRWPKYFSWLQRFACSRRRCVVCGETEPRSGPEHRLCQTPECFAVYCEECWTDVGQVCLACDRLQDSSAAEETAVETEYDEDDD</sequence>
<dbReference type="Pfam" id="PF07782">
    <property type="entry name" value="DC_STAMP"/>
    <property type="match status" value="1"/>
</dbReference>
<organism evidence="9 10">
    <name type="scientific">Nasonia vitripennis</name>
    <name type="common">Parasitic wasp</name>
    <dbReference type="NCBI Taxonomy" id="7425"/>
    <lineage>
        <taxon>Eukaryota</taxon>
        <taxon>Metazoa</taxon>
        <taxon>Ecdysozoa</taxon>
        <taxon>Arthropoda</taxon>
        <taxon>Hexapoda</taxon>
        <taxon>Insecta</taxon>
        <taxon>Pterygota</taxon>
        <taxon>Neoptera</taxon>
        <taxon>Endopterygota</taxon>
        <taxon>Hymenoptera</taxon>
        <taxon>Apocrita</taxon>
        <taxon>Proctotrupomorpha</taxon>
        <taxon>Chalcidoidea</taxon>
        <taxon>Pteromalidae</taxon>
        <taxon>Pteromalinae</taxon>
        <taxon>Nasonia</taxon>
    </lineage>
</organism>
<evidence type="ECO:0000259" key="8">
    <source>
        <dbReference type="Pfam" id="PF26037"/>
    </source>
</evidence>
<evidence type="ECO:0000256" key="5">
    <source>
        <dbReference type="SAM" id="MobiDB-lite"/>
    </source>
</evidence>
<name>A0A7M6W8A0_NASVI</name>
<dbReference type="Proteomes" id="UP000002358">
    <property type="component" value="Chromosome 4"/>
</dbReference>
<dbReference type="OrthoDB" id="5985669at2759"/>
<evidence type="ECO:0000313" key="9">
    <source>
        <dbReference type="EnsemblMetazoa" id="NP_001123272"/>
    </source>
</evidence>
<evidence type="ECO:0000256" key="6">
    <source>
        <dbReference type="SAM" id="Phobius"/>
    </source>
</evidence>
<dbReference type="EnsemblMetazoa" id="NM_001129800">
    <property type="protein sequence ID" value="NP_001123272"/>
    <property type="gene ID" value="GeneID_100170108"/>
</dbReference>
<dbReference type="InParanoid" id="A0A7M6W8A0"/>